<dbReference type="AlphaFoldDB" id="A0AAN4Z179"/>
<dbReference type="PANTHER" id="PTHR44115">
    <property type="entry name" value="PROTEIN CBG09704"/>
    <property type="match status" value="1"/>
</dbReference>
<dbReference type="InterPro" id="IPR057326">
    <property type="entry name" value="KR_dom"/>
</dbReference>
<keyword evidence="1" id="KW-0560">Oxidoreductase</keyword>
<dbReference type="GO" id="GO:0006629">
    <property type="term" value="P:lipid metabolic process"/>
    <property type="evidence" value="ECO:0007669"/>
    <property type="project" value="UniProtKB-ARBA"/>
</dbReference>
<accession>A0AAN4Z179</accession>
<dbReference type="SUPFAM" id="SSF51735">
    <property type="entry name" value="NAD(P)-binding Rossmann-fold domains"/>
    <property type="match status" value="1"/>
</dbReference>
<dbReference type="EMBL" id="BTRK01000001">
    <property type="protein sequence ID" value="GMR32153.1"/>
    <property type="molecule type" value="Genomic_DNA"/>
</dbReference>
<feature type="domain" description="Ketoreductase" evidence="3">
    <location>
        <begin position="10"/>
        <end position="204"/>
    </location>
</feature>
<organism evidence="4 5">
    <name type="scientific">Pristionchus mayeri</name>
    <dbReference type="NCBI Taxonomy" id="1317129"/>
    <lineage>
        <taxon>Eukaryota</taxon>
        <taxon>Metazoa</taxon>
        <taxon>Ecdysozoa</taxon>
        <taxon>Nematoda</taxon>
        <taxon>Chromadorea</taxon>
        <taxon>Rhabditida</taxon>
        <taxon>Rhabditina</taxon>
        <taxon>Diplogasteromorpha</taxon>
        <taxon>Diplogasteroidea</taxon>
        <taxon>Neodiplogasteridae</taxon>
        <taxon>Pristionchus</taxon>
    </lineage>
</organism>
<evidence type="ECO:0000259" key="3">
    <source>
        <dbReference type="SMART" id="SM00822"/>
    </source>
</evidence>
<name>A0AAN4Z179_9BILA</name>
<dbReference type="Pfam" id="PF00106">
    <property type="entry name" value="adh_short"/>
    <property type="match status" value="1"/>
</dbReference>
<protein>
    <recommendedName>
        <fullName evidence="3">Ketoreductase domain-containing protein</fullName>
    </recommendedName>
</protein>
<dbReference type="FunFam" id="3.40.50.720:FF:000084">
    <property type="entry name" value="Short-chain dehydrogenase reductase"/>
    <property type="match status" value="1"/>
</dbReference>
<dbReference type="PRINTS" id="PR00081">
    <property type="entry name" value="GDHRDH"/>
</dbReference>
<dbReference type="PROSITE" id="PS00061">
    <property type="entry name" value="ADH_SHORT"/>
    <property type="match status" value="1"/>
</dbReference>
<reference evidence="5" key="1">
    <citation type="submission" date="2022-10" db="EMBL/GenBank/DDBJ databases">
        <title>Genome assembly of Pristionchus species.</title>
        <authorList>
            <person name="Yoshida K."/>
            <person name="Sommer R.J."/>
        </authorList>
    </citation>
    <scope>NUCLEOTIDE SEQUENCE [LARGE SCALE GENOMIC DNA]</scope>
    <source>
        <strain evidence="5">RS5460</strain>
    </source>
</reference>
<dbReference type="InterPro" id="IPR036291">
    <property type="entry name" value="NAD(P)-bd_dom_sf"/>
</dbReference>
<feature type="non-terminal residue" evidence="4">
    <location>
        <position position="226"/>
    </location>
</feature>
<evidence type="ECO:0000256" key="1">
    <source>
        <dbReference type="ARBA" id="ARBA00023002"/>
    </source>
</evidence>
<evidence type="ECO:0000256" key="2">
    <source>
        <dbReference type="RuleBase" id="RU000363"/>
    </source>
</evidence>
<keyword evidence="5" id="KW-1185">Reference proteome</keyword>
<proteinExistence type="inferred from homology"/>
<dbReference type="Proteomes" id="UP001328107">
    <property type="component" value="Unassembled WGS sequence"/>
</dbReference>
<dbReference type="PANTHER" id="PTHR44115:SF4">
    <property type="entry name" value="OXIDOREDUCTASE"/>
    <property type="match status" value="1"/>
</dbReference>
<evidence type="ECO:0000313" key="5">
    <source>
        <dbReference type="Proteomes" id="UP001328107"/>
    </source>
</evidence>
<dbReference type="InterPro" id="IPR002347">
    <property type="entry name" value="SDR_fam"/>
</dbReference>
<gene>
    <name evidence="4" type="ORF">PMAYCL1PPCAC_02348</name>
</gene>
<dbReference type="SMART" id="SM00822">
    <property type="entry name" value="PKS_KR"/>
    <property type="match status" value="1"/>
</dbReference>
<comment type="similarity">
    <text evidence="2">Belongs to the short-chain dehydrogenases/reductases (SDR) family.</text>
</comment>
<dbReference type="InterPro" id="IPR020904">
    <property type="entry name" value="Sc_DH/Rdtase_CS"/>
</dbReference>
<dbReference type="GO" id="GO:0016491">
    <property type="term" value="F:oxidoreductase activity"/>
    <property type="evidence" value="ECO:0007669"/>
    <property type="project" value="UniProtKB-KW"/>
</dbReference>
<comment type="caution">
    <text evidence="4">The sequence shown here is derived from an EMBL/GenBank/DDBJ whole genome shotgun (WGS) entry which is preliminary data.</text>
</comment>
<dbReference type="Gene3D" id="3.40.50.720">
    <property type="entry name" value="NAD(P)-binding Rossmann-like Domain"/>
    <property type="match status" value="1"/>
</dbReference>
<dbReference type="PRINTS" id="PR00080">
    <property type="entry name" value="SDRFAMILY"/>
</dbReference>
<sequence>MASSTFFQGKSVLITGSSNGIGRETARMFAERGAKVTITGRNAETLKRTKELCLEAGSNEEDILEIIADLEAEETPKKLVDETVKKFGGIDVLVNNAGMALADSQGRAHMDVPVELFDRTINVNTRSILVLTNLAVAHLEKTKGAVVNVSSIAALPFGQNEVYYSISKAALDQLTVQMAAKLIHKGIRVNSVNPGLVATDIIHKMGVGEEAEKALFSLGQNKAMIP</sequence>
<evidence type="ECO:0000313" key="4">
    <source>
        <dbReference type="EMBL" id="GMR32153.1"/>
    </source>
</evidence>